<evidence type="ECO:0000256" key="13">
    <source>
        <dbReference type="SAM" id="MobiDB-lite"/>
    </source>
</evidence>
<dbReference type="GO" id="GO:0016020">
    <property type="term" value="C:membrane"/>
    <property type="evidence" value="ECO:0007669"/>
    <property type="project" value="UniProtKB-SubCell"/>
</dbReference>
<evidence type="ECO:0000256" key="8">
    <source>
        <dbReference type="ARBA" id="ARBA00022786"/>
    </source>
</evidence>
<gene>
    <name evidence="16" type="ORF">BRAN1462_LOCUS36731</name>
</gene>
<dbReference type="PANTHER" id="PTHR45977:SF4">
    <property type="entry name" value="RING-TYPE DOMAIN-CONTAINING PROTEIN"/>
    <property type="match status" value="1"/>
</dbReference>
<dbReference type="GO" id="GO:0016567">
    <property type="term" value="P:protein ubiquitination"/>
    <property type="evidence" value="ECO:0007669"/>
    <property type="project" value="TreeGrafter"/>
</dbReference>
<evidence type="ECO:0000256" key="10">
    <source>
        <dbReference type="ARBA" id="ARBA00022989"/>
    </source>
</evidence>
<evidence type="ECO:0000256" key="4">
    <source>
        <dbReference type="ARBA" id="ARBA00022679"/>
    </source>
</evidence>
<dbReference type="GO" id="GO:0008270">
    <property type="term" value="F:zinc ion binding"/>
    <property type="evidence" value="ECO:0007669"/>
    <property type="project" value="UniProtKB-KW"/>
</dbReference>
<evidence type="ECO:0000256" key="9">
    <source>
        <dbReference type="ARBA" id="ARBA00022833"/>
    </source>
</evidence>
<dbReference type="EC" id="2.3.2.27" evidence="3"/>
<dbReference type="Gene3D" id="3.30.40.10">
    <property type="entry name" value="Zinc/RING finger domain, C3HC4 (zinc finger)"/>
    <property type="match status" value="1"/>
</dbReference>
<keyword evidence="10" id="KW-1133">Transmembrane helix</keyword>
<feature type="region of interest" description="Disordered" evidence="13">
    <location>
        <begin position="203"/>
        <end position="227"/>
    </location>
</feature>
<keyword evidence="4" id="KW-0808">Transferase</keyword>
<feature type="domain" description="RING-type" evidence="15">
    <location>
        <begin position="155"/>
        <end position="196"/>
    </location>
</feature>
<dbReference type="PROSITE" id="PS50089">
    <property type="entry name" value="ZF_RING_2"/>
    <property type="match status" value="1"/>
</dbReference>
<dbReference type="PROSITE" id="PS50003">
    <property type="entry name" value="PH_DOMAIN"/>
    <property type="match status" value="1"/>
</dbReference>
<dbReference type="InterPro" id="IPR001849">
    <property type="entry name" value="PH_domain"/>
</dbReference>
<dbReference type="Pfam" id="PF13639">
    <property type="entry name" value="zf-RING_2"/>
    <property type="match status" value="1"/>
</dbReference>
<feature type="domain" description="PH" evidence="14">
    <location>
        <begin position="1"/>
        <end position="116"/>
    </location>
</feature>
<sequence length="227" mass="25791">MWKRGHSKSGLSSELRWRWRYIQLKEGCLDWAPRSCKVEADDSPNVAARGAVDLSLNSCSVRKVVGTQTQLELTLKRGHRWKGLPDWQGSRVFLFDAAGSETTRDQWLQLIRAHIMYGKAKAEELVLRIRLDSMVRPVSMLQVRASSVCAECIFCPICMEDYDEQRAAVQTACGHVFHDTCARRWLAEEASCPSCRADLKSQSMRLRAERRCGGKSSPWPSRRATSD</sequence>
<evidence type="ECO:0000313" key="16">
    <source>
        <dbReference type="EMBL" id="CAD9597384.1"/>
    </source>
</evidence>
<keyword evidence="8" id="KW-0833">Ubl conjugation pathway</keyword>
<keyword evidence="9" id="KW-0862">Zinc</keyword>
<name>A0A6V0H9M9_9DINO</name>
<proteinExistence type="predicted"/>
<keyword evidence="6" id="KW-0479">Metal-binding</keyword>
<dbReference type="SUPFAM" id="SSF50729">
    <property type="entry name" value="PH domain-like"/>
    <property type="match status" value="1"/>
</dbReference>
<dbReference type="EMBL" id="HBGW01057803">
    <property type="protein sequence ID" value="CAD9597384.1"/>
    <property type="molecule type" value="Transcribed_RNA"/>
</dbReference>
<dbReference type="Gene3D" id="2.30.29.30">
    <property type="entry name" value="Pleckstrin-homology domain (PH domain)/Phosphotyrosine-binding domain (PTB)"/>
    <property type="match status" value="1"/>
</dbReference>
<dbReference type="GO" id="GO:0061630">
    <property type="term" value="F:ubiquitin protein ligase activity"/>
    <property type="evidence" value="ECO:0007669"/>
    <property type="project" value="UniProtKB-EC"/>
</dbReference>
<accession>A0A6V0H9M9</accession>
<evidence type="ECO:0000256" key="11">
    <source>
        <dbReference type="ARBA" id="ARBA00023136"/>
    </source>
</evidence>
<protein>
    <recommendedName>
        <fullName evidence="3">RING-type E3 ubiquitin transferase</fullName>
        <ecNumber evidence="3">2.3.2.27</ecNumber>
    </recommendedName>
</protein>
<evidence type="ECO:0000256" key="1">
    <source>
        <dbReference type="ARBA" id="ARBA00000900"/>
    </source>
</evidence>
<evidence type="ECO:0000256" key="12">
    <source>
        <dbReference type="PROSITE-ProRule" id="PRU00175"/>
    </source>
</evidence>
<dbReference type="AlphaFoldDB" id="A0A6V0H9M9"/>
<dbReference type="InterPro" id="IPR011993">
    <property type="entry name" value="PH-like_dom_sf"/>
</dbReference>
<dbReference type="PANTHER" id="PTHR45977">
    <property type="entry name" value="TARGET OF ERK KINASE MPK-1"/>
    <property type="match status" value="1"/>
</dbReference>
<keyword evidence="11" id="KW-0472">Membrane</keyword>
<dbReference type="InterPro" id="IPR013083">
    <property type="entry name" value="Znf_RING/FYVE/PHD"/>
</dbReference>
<comment type="catalytic activity">
    <reaction evidence="1">
        <text>S-ubiquitinyl-[E2 ubiquitin-conjugating enzyme]-L-cysteine + [acceptor protein]-L-lysine = [E2 ubiquitin-conjugating enzyme]-L-cysteine + N(6)-ubiquitinyl-[acceptor protein]-L-lysine.</text>
        <dbReference type="EC" id="2.3.2.27"/>
    </reaction>
</comment>
<keyword evidence="5" id="KW-0812">Transmembrane</keyword>
<evidence type="ECO:0000256" key="6">
    <source>
        <dbReference type="ARBA" id="ARBA00022723"/>
    </source>
</evidence>
<keyword evidence="7 12" id="KW-0863">Zinc-finger</keyword>
<dbReference type="SUPFAM" id="SSF57850">
    <property type="entry name" value="RING/U-box"/>
    <property type="match status" value="1"/>
</dbReference>
<evidence type="ECO:0000259" key="14">
    <source>
        <dbReference type="PROSITE" id="PS50003"/>
    </source>
</evidence>
<evidence type="ECO:0000259" key="15">
    <source>
        <dbReference type="PROSITE" id="PS50089"/>
    </source>
</evidence>
<evidence type="ECO:0000256" key="2">
    <source>
        <dbReference type="ARBA" id="ARBA00004141"/>
    </source>
</evidence>
<reference evidence="16" key="1">
    <citation type="submission" date="2021-01" db="EMBL/GenBank/DDBJ databases">
        <authorList>
            <person name="Corre E."/>
            <person name="Pelletier E."/>
            <person name="Niang G."/>
            <person name="Scheremetjew M."/>
            <person name="Finn R."/>
            <person name="Kale V."/>
            <person name="Holt S."/>
            <person name="Cochrane G."/>
            <person name="Meng A."/>
            <person name="Brown T."/>
            <person name="Cohen L."/>
        </authorList>
    </citation>
    <scope>NUCLEOTIDE SEQUENCE</scope>
    <source>
        <strain evidence="16">RCC3387</strain>
    </source>
</reference>
<organism evidence="16">
    <name type="scientific">Zooxanthella nutricula</name>
    <dbReference type="NCBI Taxonomy" id="1333877"/>
    <lineage>
        <taxon>Eukaryota</taxon>
        <taxon>Sar</taxon>
        <taxon>Alveolata</taxon>
        <taxon>Dinophyceae</taxon>
        <taxon>Peridiniales</taxon>
        <taxon>Peridiniales incertae sedis</taxon>
        <taxon>Zooxanthella</taxon>
    </lineage>
</organism>
<evidence type="ECO:0000256" key="3">
    <source>
        <dbReference type="ARBA" id="ARBA00012483"/>
    </source>
</evidence>
<evidence type="ECO:0000256" key="7">
    <source>
        <dbReference type="ARBA" id="ARBA00022771"/>
    </source>
</evidence>
<comment type="subcellular location">
    <subcellularLocation>
        <location evidence="2">Membrane</location>
        <topology evidence="2">Multi-pass membrane protein</topology>
    </subcellularLocation>
</comment>
<dbReference type="GO" id="GO:0006511">
    <property type="term" value="P:ubiquitin-dependent protein catabolic process"/>
    <property type="evidence" value="ECO:0007669"/>
    <property type="project" value="TreeGrafter"/>
</dbReference>
<dbReference type="SMART" id="SM00184">
    <property type="entry name" value="RING"/>
    <property type="match status" value="1"/>
</dbReference>
<evidence type="ECO:0000256" key="5">
    <source>
        <dbReference type="ARBA" id="ARBA00022692"/>
    </source>
</evidence>
<dbReference type="InterPro" id="IPR001841">
    <property type="entry name" value="Znf_RING"/>
</dbReference>